<name>A0A927H5B4_9BACL</name>
<dbReference type="PROSITE" id="PS50871">
    <property type="entry name" value="C1Q"/>
    <property type="match status" value="1"/>
</dbReference>
<dbReference type="Gene3D" id="2.60.120.40">
    <property type="match status" value="1"/>
</dbReference>
<organism evidence="2 3">
    <name type="scientific">Paenibacillus arenilitoris</name>
    <dbReference type="NCBI Taxonomy" id="2772299"/>
    <lineage>
        <taxon>Bacteria</taxon>
        <taxon>Bacillati</taxon>
        <taxon>Bacillota</taxon>
        <taxon>Bacilli</taxon>
        <taxon>Bacillales</taxon>
        <taxon>Paenibacillaceae</taxon>
        <taxon>Paenibacillus</taxon>
    </lineage>
</organism>
<evidence type="ECO:0000313" key="3">
    <source>
        <dbReference type="Proteomes" id="UP000632125"/>
    </source>
</evidence>
<accession>A0A927H5B4</accession>
<keyword evidence="3" id="KW-1185">Reference proteome</keyword>
<dbReference type="InterPro" id="IPR008983">
    <property type="entry name" value="Tumour_necrosis_fac-like_dom"/>
</dbReference>
<dbReference type="Proteomes" id="UP000632125">
    <property type="component" value="Unassembled WGS sequence"/>
</dbReference>
<evidence type="ECO:0000259" key="1">
    <source>
        <dbReference type="PROSITE" id="PS50871"/>
    </source>
</evidence>
<dbReference type="SUPFAM" id="SSF49842">
    <property type="entry name" value="TNF-like"/>
    <property type="match status" value="1"/>
</dbReference>
<dbReference type="AlphaFoldDB" id="A0A927H5B4"/>
<dbReference type="EMBL" id="JACXIY010000002">
    <property type="protein sequence ID" value="MBD2867379.1"/>
    <property type="molecule type" value="Genomic_DNA"/>
</dbReference>
<sequence>MSGRNAKKSVVKKRSVTFTKTKTVSTGIVKKYATKMRSAPGKTVDCGRRKRKKSVLGKFSAFRALAEPGQTVPVNTAARLRFPAEILDVNREYNPGTSTFRPRRNGVYSLAASVGFVTTSPINAILEIRVNGQDQISDFESFNTPTGIIDASGIIPLKAGDRVQVFATFTGSTDPIGIFPGSATRFEGARFR</sequence>
<comment type="caution">
    <text evidence="2">The sequence shown here is derived from an EMBL/GenBank/DDBJ whole genome shotgun (WGS) entry which is preliminary data.</text>
</comment>
<gene>
    <name evidence="2" type="ORF">IDH41_02230</name>
</gene>
<protein>
    <recommendedName>
        <fullName evidence="1">C1q domain-containing protein</fullName>
    </recommendedName>
</protein>
<reference evidence="2" key="1">
    <citation type="submission" date="2020-09" db="EMBL/GenBank/DDBJ databases">
        <title>A novel bacterium of genus Paenibacillus, isolated from South China Sea.</title>
        <authorList>
            <person name="Huang H."/>
            <person name="Mo K."/>
            <person name="Hu Y."/>
        </authorList>
    </citation>
    <scope>NUCLEOTIDE SEQUENCE</scope>
    <source>
        <strain evidence="2">IB182493</strain>
    </source>
</reference>
<dbReference type="RefSeq" id="WP_190857889.1">
    <property type="nucleotide sequence ID" value="NZ_JACXIY010000002.1"/>
</dbReference>
<evidence type="ECO:0000313" key="2">
    <source>
        <dbReference type="EMBL" id="MBD2867379.1"/>
    </source>
</evidence>
<dbReference type="InterPro" id="IPR001073">
    <property type="entry name" value="C1q_dom"/>
</dbReference>
<proteinExistence type="predicted"/>
<feature type="domain" description="C1q" evidence="1">
    <location>
        <begin position="55"/>
        <end position="192"/>
    </location>
</feature>